<dbReference type="SUPFAM" id="SSF55331">
    <property type="entry name" value="Tautomerase/MIF"/>
    <property type="match status" value="1"/>
</dbReference>
<dbReference type="AlphaFoldDB" id="A0A5J6X123"/>
<dbReference type="OrthoDB" id="5587545at2"/>
<protein>
    <submittedName>
        <fullName evidence="1">DUF1904 family protein</fullName>
    </submittedName>
</protein>
<proteinExistence type="predicted"/>
<dbReference type="RefSeq" id="WP_042048316.1">
    <property type="nucleotide sequence ID" value="NZ_CDBY01000075.1"/>
</dbReference>
<keyword evidence="2" id="KW-1185">Reference proteome</keyword>
<gene>
    <name evidence="1" type="ORF">FE240_11900</name>
</gene>
<evidence type="ECO:0000313" key="1">
    <source>
        <dbReference type="EMBL" id="QFI55325.1"/>
    </source>
</evidence>
<dbReference type="Pfam" id="PF08921">
    <property type="entry name" value="DUF1904"/>
    <property type="match status" value="1"/>
</dbReference>
<sequence>MPHLRCRALSQPDVERLSLTLIDALAELLGSDPANFTLERVESTFFADGWPRQSSPLIEVAWFAREQAVQDAAARLITEQVREIVGSEVRVAVVFQALERSAYYSDGQHF</sequence>
<organism evidence="1 2">
    <name type="scientific">Aeromonas simiae</name>
    <dbReference type="NCBI Taxonomy" id="218936"/>
    <lineage>
        <taxon>Bacteria</taxon>
        <taxon>Pseudomonadati</taxon>
        <taxon>Pseudomonadota</taxon>
        <taxon>Gammaproteobacteria</taxon>
        <taxon>Aeromonadales</taxon>
        <taxon>Aeromonadaceae</taxon>
        <taxon>Aeromonas</taxon>
    </lineage>
</organism>
<dbReference type="KEGG" id="asim:FE240_11900"/>
<evidence type="ECO:0000313" key="2">
    <source>
        <dbReference type="Proteomes" id="UP000594034"/>
    </source>
</evidence>
<dbReference type="Gene3D" id="3.30.429.10">
    <property type="entry name" value="Macrophage Migration Inhibitory Factor"/>
    <property type="match status" value="1"/>
</dbReference>
<accession>A0A5J6X123</accession>
<name>A0A5J6X123_9GAMM</name>
<dbReference type="InterPro" id="IPR015017">
    <property type="entry name" value="DUF1904"/>
</dbReference>
<dbReference type="EMBL" id="CP040449">
    <property type="protein sequence ID" value="QFI55325.1"/>
    <property type="molecule type" value="Genomic_DNA"/>
</dbReference>
<dbReference type="InterPro" id="IPR014347">
    <property type="entry name" value="Tautomerase/MIF_sf"/>
</dbReference>
<dbReference type="Proteomes" id="UP000594034">
    <property type="component" value="Chromosome"/>
</dbReference>
<reference evidence="1 2" key="1">
    <citation type="submission" date="2019-05" db="EMBL/GenBank/DDBJ databases">
        <title>OXA-830, a novel chromosomally encoded expanded-spectrum class D beta-lactamase in Aeromonas simiae.</title>
        <authorList>
            <person name="Zhou W."/>
            <person name="Chen Q."/>
        </authorList>
    </citation>
    <scope>NUCLEOTIDE SEQUENCE [LARGE SCALE GENOMIC DNA]</scope>
    <source>
        <strain evidence="1 2">A6</strain>
    </source>
</reference>